<keyword evidence="3 5" id="KW-0862">Zinc</keyword>
<dbReference type="InterPro" id="IPR042097">
    <property type="entry name" value="Aminopeptidase_N-like_N_sf"/>
</dbReference>
<dbReference type="InterPro" id="IPR014782">
    <property type="entry name" value="Peptidase_M1_dom"/>
</dbReference>
<sequence length="987" mass="111625">MVEGNRFDDSNRLPSSVSTKPHYGPTASAAVCDPTCRPSHYSIRLLTDLEALLYKGASITTLTVHEPVECITLHAASPLVLHESNAFLFSTGSALAQESHAPKRWSDHVEYDGEKAKLFFHGGKIEPAEYKMALRWHGELNGSMKGYYTSTYPRKGGEEGQTHVFACTQFQPTSARRAFPCFDEPHFKAIWQLSMISRVGTTSLSNMHVDHVEIMQDRRRFPSDELLDDDFYFDAKATDQDSTGNIEFDQAKGALGVSKAPSETDQSIVETDWVVVSKAKGWHIMHFHPTPLLSSYLVAFANGQFEYREDHFTSVGMDGRTRDVILRFYATWDQIDKTLLALETTRRLVPKYEQVFDIPFPLLKLDTLVVNDFDLGAMENLGLQMGRTSAYTFDDSKGSSVAARKGVVSITSHEISHTWFGDMVSMDCVRHTYGRMSHDRPPRTYLERPSLLRIRTPRPRIKLDALRSSHPIEVRVPDEAAISQAFDGISYSKGASVLKQLCQWIGEDKFIEGVTIYLKKHLWGNTKTIYLWEGIAKSSGEDVAKVMDNWVNKIGFPYVEVEESVKGLKLTQHRFLSSGDATAEEDETLWHIPLQLLTVDPRTGERKVNRTLLFSDREMEIALPDIEKKIYKLNAESCGVYRVLYPASRLERLGEEAIRPDSSLSLTDRMGLIQDASVLASSGYSESSSFLALANLIAPTEKEYLVFSEISSALSAISSVWWEEDESVLEGLAKLKKRWFAKVAKRLGLDPIEGERLEDVELRALSWSTMASSEDPATIKEFQRRFRPFVESNDSSLIPSNLFLTIFRTCVQHGGAEEFAKALQVIFERLNPVQFSAAVSALCSTLDEKRLQETLEFVLSKQVKTQDVSSFFEWLSMNPLAKRKLWGLLKSNFDALIKRLDGNFQAPYIFGKAFNTFTTDKDADEVEHFFEGKDTHIFQQALDQNIPMLFLSASTQGLEAIRANAAWLRRDRKDLRTWLQKNDHISA</sequence>
<dbReference type="SUPFAM" id="SSF55486">
    <property type="entry name" value="Metalloproteases ('zincins'), catalytic domain"/>
    <property type="match status" value="1"/>
</dbReference>
<evidence type="ECO:0000256" key="6">
    <source>
        <dbReference type="SAM" id="MobiDB-lite"/>
    </source>
</evidence>
<feature type="site" description="Transition state stabilizer" evidence="4">
    <location>
        <position position="491"/>
    </location>
</feature>
<comment type="similarity">
    <text evidence="1 5">Belongs to the peptidase M1 family.</text>
</comment>
<keyword evidence="5" id="KW-0031">Aminopeptidase</keyword>
<dbReference type="Pfam" id="PF11838">
    <property type="entry name" value="ERAP1_C"/>
    <property type="match status" value="1"/>
</dbReference>
<keyword evidence="3 5" id="KW-0479">Metal-binding</keyword>
<keyword evidence="5" id="KW-0378">Hydrolase</keyword>
<feature type="domain" description="ERAP1-like C-terminal" evidence="8">
    <location>
        <begin position="631"/>
        <end position="946"/>
    </location>
</feature>
<gene>
    <name evidence="10" type="primary">BQ5605_C001g00430</name>
    <name evidence="10" type="ORF">BQ5605_C001G00430</name>
</gene>
<dbReference type="InterPro" id="IPR045357">
    <property type="entry name" value="Aminopeptidase_N-like_N"/>
</dbReference>
<dbReference type="GO" id="GO:0016020">
    <property type="term" value="C:membrane"/>
    <property type="evidence" value="ECO:0007669"/>
    <property type="project" value="TreeGrafter"/>
</dbReference>
<dbReference type="Pfam" id="PF17900">
    <property type="entry name" value="Peptidase_M1_N"/>
    <property type="match status" value="1"/>
</dbReference>
<keyword evidence="5" id="KW-0482">Metalloprotease</keyword>
<evidence type="ECO:0000259" key="9">
    <source>
        <dbReference type="Pfam" id="PF17900"/>
    </source>
</evidence>
<dbReference type="PANTHER" id="PTHR11533">
    <property type="entry name" value="PROTEASE M1 ZINC METALLOPROTEASE"/>
    <property type="match status" value="1"/>
</dbReference>
<dbReference type="SUPFAM" id="SSF63737">
    <property type="entry name" value="Leukotriene A4 hydrolase N-terminal domain"/>
    <property type="match status" value="1"/>
</dbReference>
<evidence type="ECO:0000313" key="10">
    <source>
        <dbReference type="EMBL" id="SGY46416.1"/>
    </source>
</evidence>
<dbReference type="Gene3D" id="1.10.390.10">
    <property type="entry name" value="Neutral Protease Domain 2"/>
    <property type="match status" value="2"/>
</dbReference>
<feature type="active site" description="Proton acceptor" evidence="2">
    <location>
        <position position="414"/>
    </location>
</feature>
<dbReference type="InterPro" id="IPR050344">
    <property type="entry name" value="Peptidase_M1_aminopeptidases"/>
</dbReference>
<dbReference type="GO" id="GO:0043171">
    <property type="term" value="P:peptide catabolic process"/>
    <property type="evidence" value="ECO:0007669"/>
    <property type="project" value="TreeGrafter"/>
</dbReference>
<dbReference type="GO" id="GO:0070006">
    <property type="term" value="F:metalloaminopeptidase activity"/>
    <property type="evidence" value="ECO:0007669"/>
    <property type="project" value="TreeGrafter"/>
</dbReference>
<dbReference type="CDD" id="cd09601">
    <property type="entry name" value="M1_APN-Q_like"/>
    <property type="match status" value="1"/>
</dbReference>
<evidence type="ECO:0000313" key="11">
    <source>
        <dbReference type="Proteomes" id="UP000249464"/>
    </source>
</evidence>
<name>A0A2X0M3C2_9BASI</name>
<feature type="binding site" evidence="3">
    <location>
        <position position="417"/>
    </location>
    <ligand>
        <name>Zn(2+)</name>
        <dbReference type="ChEBI" id="CHEBI:29105"/>
        <note>catalytic</note>
    </ligand>
</feature>
<evidence type="ECO:0000259" key="8">
    <source>
        <dbReference type="Pfam" id="PF11838"/>
    </source>
</evidence>
<evidence type="ECO:0000256" key="2">
    <source>
        <dbReference type="PIRSR" id="PIRSR634016-1"/>
    </source>
</evidence>
<dbReference type="EMBL" id="FQNC01000043">
    <property type="protein sequence ID" value="SGY46416.1"/>
    <property type="molecule type" value="Genomic_DNA"/>
</dbReference>
<dbReference type="GO" id="GO:0042277">
    <property type="term" value="F:peptide binding"/>
    <property type="evidence" value="ECO:0007669"/>
    <property type="project" value="TreeGrafter"/>
</dbReference>
<evidence type="ECO:0000256" key="4">
    <source>
        <dbReference type="PIRSR" id="PIRSR634016-4"/>
    </source>
</evidence>
<dbReference type="Gene3D" id="2.60.40.1730">
    <property type="entry name" value="tricorn interacting facor f3 domain"/>
    <property type="match status" value="1"/>
</dbReference>
<dbReference type="Gene3D" id="2.60.40.1910">
    <property type="match status" value="1"/>
</dbReference>
<dbReference type="Gene3D" id="1.25.50.20">
    <property type="match status" value="1"/>
</dbReference>
<dbReference type="GO" id="GO:0008270">
    <property type="term" value="F:zinc ion binding"/>
    <property type="evidence" value="ECO:0007669"/>
    <property type="project" value="UniProtKB-UniRule"/>
</dbReference>
<protein>
    <recommendedName>
        <fullName evidence="5">Aminopeptidase</fullName>
        <ecNumber evidence="5">3.4.11.-</ecNumber>
    </recommendedName>
</protein>
<dbReference type="AlphaFoldDB" id="A0A2X0M3C2"/>
<dbReference type="Proteomes" id="UP000249464">
    <property type="component" value="Unassembled WGS sequence"/>
</dbReference>
<dbReference type="InterPro" id="IPR024571">
    <property type="entry name" value="ERAP1-like_C_dom"/>
</dbReference>
<dbReference type="InterPro" id="IPR034016">
    <property type="entry name" value="M1_APN-typ"/>
</dbReference>
<feature type="domain" description="Peptidase M1 membrane alanine aminopeptidase" evidence="7">
    <location>
        <begin position="341"/>
        <end position="550"/>
    </location>
</feature>
<dbReference type="GO" id="GO:0005737">
    <property type="term" value="C:cytoplasm"/>
    <property type="evidence" value="ECO:0007669"/>
    <property type="project" value="TreeGrafter"/>
</dbReference>
<proteinExistence type="inferred from homology"/>
<feature type="binding site" evidence="3">
    <location>
        <position position="413"/>
    </location>
    <ligand>
        <name>Zn(2+)</name>
        <dbReference type="ChEBI" id="CHEBI:29105"/>
        <note>catalytic</note>
    </ligand>
</feature>
<dbReference type="STRING" id="796604.A0A2X0M3C2"/>
<keyword evidence="5" id="KW-0645">Protease</keyword>
<evidence type="ECO:0000256" key="3">
    <source>
        <dbReference type="PIRSR" id="PIRSR634016-3"/>
    </source>
</evidence>
<evidence type="ECO:0000256" key="1">
    <source>
        <dbReference type="ARBA" id="ARBA00010136"/>
    </source>
</evidence>
<dbReference type="PANTHER" id="PTHR11533:SF174">
    <property type="entry name" value="PUROMYCIN-SENSITIVE AMINOPEPTIDASE-RELATED"/>
    <property type="match status" value="1"/>
</dbReference>
<feature type="domain" description="Aminopeptidase N-like N-terminal" evidence="9">
    <location>
        <begin position="38"/>
        <end position="217"/>
    </location>
</feature>
<feature type="compositionally biased region" description="Basic and acidic residues" evidence="6">
    <location>
        <begin position="1"/>
        <end position="11"/>
    </location>
</feature>
<dbReference type="GO" id="GO:0005615">
    <property type="term" value="C:extracellular space"/>
    <property type="evidence" value="ECO:0007669"/>
    <property type="project" value="TreeGrafter"/>
</dbReference>
<organism evidence="10 11">
    <name type="scientific">Microbotryum silenes-dioicae</name>
    <dbReference type="NCBI Taxonomy" id="796604"/>
    <lineage>
        <taxon>Eukaryota</taxon>
        <taxon>Fungi</taxon>
        <taxon>Dikarya</taxon>
        <taxon>Basidiomycota</taxon>
        <taxon>Pucciniomycotina</taxon>
        <taxon>Microbotryomycetes</taxon>
        <taxon>Microbotryales</taxon>
        <taxon>Microbotryaceae</taxon>
        <taxon>Microbotryum</taxon>
    </lineage>
</organism>
<dbReference type="Pfam" id="PF01433">
    <property type="entry name" value="Peptidase_M1"/>
    <property type="match status" value="1"/>
</dbReference>
<dbReference type="InterPro" id="IPR027268">
    <property type="entry name" value="Peptidase_M4/M1_CTD_sf"/>
</dbReference>
<keyword evidence="11" id="KW-1185">Reference proteome</keyword>
<dbReference type="GO" id="GO:0006508">
    <property type="term" value="P:proteolysis"/>
    <property type="evidence" value="ECO:0007669"/>
    <property type="project" value="UniProtKB-KW"/>
</dbReference>
<evidence type="ECO:0000256" key="5">
    <source>
        <dbReference type="RuleBase" id="RU364040"/>
    </source>
</evidence>
<comment type="cofactor">
    <cofactor evidence="3 5">
        <name>Zn(2+)</name>
        <dbReference type="ChEBI" id="CHEBI:29105"/>
    </cofactor>
    <text evidence="3 5">Binds 1 zinc ion per subunit.</text>
</comment>
<evidence type="ECO:0000259" key="7">
    <source>
        <dbReference type="Pfam" id="PF01433"/>
    </source>
</evidence>
<accession>A0A2X0M3C2</accession>
<dbReference type="EC" id="3.4.11.-" evidence="5"/>
<reference evidence="10 11" key="1">
    <citation type="submission" date="2016-11" db="EMBL/GenBank/DDBJ databases">
        <authorList>
            <person name="Jaros S."/>
            <person name="Januszkiewicz K."/>
            <person name="Wedrychowicz H."/>
        </authorList>
    </citation>
    <scope>NUCLEOTIDE SEQUENCE [LARGE SCALE GENOMIC DNA]</scope>
</reference>
<feature type="region of interest" description="Disordered" evidence="6">
    <location>
        <begin position="1"/>
        <end position="28"/>
    </location>
</feature>